<evidence type="ECO:0000313" key="1">
    <source>
        <dbReference type="EMBL" id="KAG8063525.1"/>
    </source>
</evidence>
<dbReference type="AlphaFoldDB" id="A0A8J5VEM2"/>
<protein>
    <submittedName>
        <fullName evidence="1">Uncharacterized protein</fullName>
    </submittedName>
</protein>
<proteinExistence type="predicted"/>
<evidence type="ECO:0000313" key="2">
    <source>
        <dbReference type="Proteomes" id="UP000729402"/>
    </source>
</evidence>
<comment type="caution">
    <text evidence="1">The sequence shown here is derived from an EMBL/GenBank/DDBJ whole genome shotgun (WGS) entry which is preliminary data.</text>
</comment>
<organism evidence="1 2">
    <name type="scientific">Zizania palustris</name>
    <name type="common">Northern wild rice</name>
    <dbReference type="NCBI Taxonomy" id="103762"/>
    <lineage>
        <taxon>Eukaryota</taxon>
        <taxon>Viridiplantae</taxon>
        <taxon>Streptophyta</taxon>
        <taxon>Embryophyta</taxon>
        <taxon>Tracheophyta</taxon>
        <taxon>Spermatophyta</taxon>
        <taxon>Magnoliopsida</taxon>
        <taxon>Liliopsida</taxon>
        <taxon>Poales</taxon>
        <taxon>Poaceae</taxon>
        <taxon>BOP clade</taxon>
        <taxon>Oryzoideae</taxon>
        <taxon>Oryzeae</taxon>
        <taxon>Zizaniinae</taxon>
        <taxon>Zizania</taxon>
    </lineage>
</organism>
<sequence>MPVYHRPASERANPVAARNVPPFCHESSVFAGNAAEAHMPCLIRRTPAATWTCLLPSSVQIKRARPVQPASIFSRSGARAGGTLSGIPGPFASTFQYSLWASDTVPPLLIHHRLLLVPFLQLASNMACSQLIHGAKLNGTASADLRADVTVTASSHCLPSASISHMSTRATAMSPYTHPLRYQTQ</sequence>
<accession>A0A8J5VEM2</accession>
<reference evidence="1" key="2">
    <citation type="submission" date="2021-02" db="EMBL/GenBank/DDBJ databases">
        <authorList>
            <person name="Kimball J.A."/>
            <person name="Haas M.W."/>
            <person name="Macchietto M."/>
            <person name="Kono T."/>
            <person name="Duquette J."/>
            <person name="Shao M."/>
        </authorList>
    </citation>
    <scope>NUCLEOTIDE SEQUENCE</scope>
    <source>
        <tissue evidence="1">Fresh leaf tissue</tissue>
    </source>
</reference>
<gene>
    <name evidence="1" type="ORF">GUJ93_ZPchr0003g17274</name>
</gene>
<reference evidence="1" key="1">
    <citation type="journal article" date="2021" name="bioRxiv">
        <title>Whole Genome Assembly and Annotation of Northern Wild Rice, Zizania palustris L., Supports a Whole Genome Duplication in the Zizania Genus.</title>
        <authorList>
            <person name="Haas M."/>
            <person name="Kono T."/>
            <person name="Macchietto M."/>
            <person name="Millas R."/>
            <person name="McGilp L."/>
            <person name="Shao M."/>
            <person name="Duquette J."/>
            <person name="Hirsch C.N."/>
            <person name="Kimball J."/>
        </authorList>
    </citation>
    <scope>NUCLEOTIDE SEQUENCE</scope>
    <source>
        <tissue evidence="1">Fresh leaf tissue</tissue>
    </source>
</reference>
<name>A0A8J5VEM2_ZIZPA</name>
<keyword evidence="2" id="KW-1185">Reference proteome</keyword>
<dbReference type="EMBL" id="JAAALK010000286">
    <property type="protein sequence ID" value="KAG8063525.1"/>
    <property type="molecule type" value="Genomic_DNA"/>
</dbReference>
<dbReference type="Proteomes" id="UP000729402">
    <property type="component" value="Unassembled WGS sequence"/>
</dbReference>